<evidence type="ECO:0000256" key="4">
    <source>
        <dbReference type="SAM" id="MobiDB-lite"/>
    </source>
</evidence>
<feature type="compositionally biased region" description="Basic and acidic residues" evidence="4">
    <location>
        <begin position="248"/>
        <end position="268"/>
    </location>
</feature>
<feature type="compositionally biased region" description="Polar residues" evidence="4">
    <location>
        <begin position="790"/>
        <end position="799"/>
    </location>
</feature>
<feature type="compositionally biased region" description="Low complexity" evidence="4">
    <location>
        <begin position="174"/>
        <end position="185"/>
    </location>
</feature>
<evidence type="ECO:0000313" key="5">
    <source>
        <dbReference type="RefSeq" id="XP_016442081.1"/>
    </source>
</evidence>
<keyword evidence="2 3" id="KW-0175">Coiled coil</keyword>
<dbReference type="Pfam" id="PF05911">
    <property type="entry name" value="FPP"/>
    <property type="match status" value="4"/>
</dbReference>
<proteinExistence type="inferred from homology"/>
<feature type="coiled-coil region" evidence="3">
    <location>
        <begin position="590"/>
        <end position="694"/>
    </location>
</feature>
<dbReference type="AlphaFoldDB" id="A0A1S3XQ68"/>
<evidence type="ECO:0000256" key="1">
    <source>
        <dbReference type="ARBA" id="ARBA00005921"/>
    </source>
</evidence>
<reference evidence="5" key="1">
    <citation type="submission" date="2025-08" db="UniProtKB">
        <authorList>
            <consortium name="RefSeq"/>
        </authorList>
    </citation>
    <scope>IDENTIFICATION</scope>
</reference>
<dbReference type="OrthoDB" id="128924at2759"/>
<protein>
    <submittedName>
        <fullName evidence="5">Filament-like plant protein</fullName>
    </submittedName>
</protein>
<evidence type="ECO:0000256" key="3">
    <source>
        <dbReference type="SAM" id="Coils"/>
    </source>
</evidence>
<dbReference type="SUPFAM" id="SSF57997">
    <property type="entry name" value="Tropomyosin"/>
    <property type="match status" value="1"/>
</dbReference>
<dbReference type="PaxDb" id="4097-A0A1S3XQ68"/>
<dbReference type="STRING" id="4097.A0A1S3XQ68"/>
<gene>
    <name evidence="5" type="primary">LOC107767556</name>
</gene>
<dbReference type="PANTHER" id="PTHR31580">
    <property type="entry name" value="FILAMENT-LIKE PLANT PROTEIN 4"/>
    <property type="match status" value="1"/>
</dbReference>
<accession>A0A1S3XQ68</accession>
<dbReference type="SMR" id="A0A1S3XQ68"/>
<dbReference type="OMA" id="GYFKLAM"/>
<organism evidence="5">
    <name type="scientific">Nicotiana tabacum</name>
    <name type="common">Common tobacco</name>
    <dbReference type="NCBI Taxonomy" id="4097"/>
    <lineage>
        <taxon>Eukaryota</taxon>
        <taxon>Viridiplantae</taxon>
        <taxon>Streptophyta</taxon>
        <taxon>Embryophyta</taxon>
        <taxon>Tracheophyta</taxon>
        <taxon>Spermatophyta</taxon>
        <taxon>Magnoliopsida</taxon>
        <taxon>eudicotyledons</taxon>
        <taxon>Gunneridae</taxon>
        <taxon>Pentapetalae</taxon>
        <taxon>asterids</taxon>
        <taxon>lamiids</taxon>
        <taxon>Solanales</taxon>
        <taxon>Solanaceae</taxon>
        <taxon>Nicotianoideae</taxon>
        <taxon>Nicotianeae</taxon>
        <taxon>Nicotiana</taxon>
    </lineage>
</organism>
<feature type="compositionally biased region" description="Polar residues" evidence="4">
    <location>
        <begin position="828"/>
        <end position="837"/>
    </location>
</feature>
<feature type="compositionally biased region" description="Polar residues" evidence="4">
    <location>
        <begin position="238"/>
        <end position="247"/>
    </location>
</feature>
<feature type="compositionally biased region" description="Basic and acidic residues" evidence="4">
    <location>
        <begin position="228"/>
        <end position="237"/>
    </location>
</feature>
<dbReference type="KEGG" id="nta:107767556"/>
<feature type="region of interest" description="Disordered" evidence="4">
    <location>
        <begin position="154"/>
        <end position="185"/>
    </location>
</feature>
<comment type="similarity">
    <text evidence="1">Belongs to the FPP family.</text>
</comment>
<sequence>MDQLCPPRLYGDWIGFPSFFQFTSAVHLQRTPRTLDSYYEVLQNMRILENHGVDFAAFQLSGSAKKCTVQLEKDLTYEEEPVAILARHASNLAFARSYIAFATSEGFAFVSFSLQMQREAGPHRFAFVIWVAGVWKVCICETFSHLRASHALATSATGNQQEVEEGGKGGSGGSSSDVGNDGDSGDLGLHGVGNGICMREKRRSNGKVGCCRRFSLFIEMEKRNWLWKRRPSEKSSAETESCGSLSSHSERHSDEQDALKETPDHDNQSPEVTSKAVTIDHEAKESPRKLIEKLSAALVNVSAKEDLVKQHVKVAEEAVAGWEKAENEVAVLKQQLEAAVQQNLTLDVRVNHLNGALKECVRQLRQARDEQEQRIQDAVEEKKKEWEAAKGALENQLLELQTQAEASGTSPPVSTDPDVLVRLECLEKENTALKLDLCSCSEELQITTIERELSTQAAETASKQQLESIKKVTKLEAKCRRLQALACKSSLLRDQRSFDSHMMHKLETSECEQSCSDSWASALIAELDQFKNEKAIPKTLAAHSMEIDMMDDFLEMERLAAVSVNKATSLTCDAVAHDSPIEENPLAAECEAISQRVAELEQKLEKIKAEKAELENALCESEGALKVSDLQLKEAQIKIEELQKELDVVNESKELLEVQLFGMEVEVRTMSTNIDSLKKEVERERSLSSDMETKCHELEIELRKKSQDAELQKASNSNGESKIKQEDLAVAADKLADCQKTIASLGKQLQSLATLEDFLIDTANLPGFSGGGSVVARASGEEWKLHVNETLTSRQNSDTTKFENSSHSMNGNEGESSSSSSSSSTSSATQVITSKSRNGFGKMFSRSKTGIQL</sequence>
<feature type="compositionally biased region" description="Low complexity" evidence="4">
    <location>
        <begin position="803"/>
        <end position="827"/>
    </location>
</feature>
<feature type="region of interest" description="Disordered" evidence="4">
    <location>
        <begin position="228"/>
        <end position="286"/>
    </location>
</feature>
<evidence type="ECO:0000256" key="2">
    <source>
        <dbReference type="ARBA" id="ARBA00023054"/>
    </source>
</evidence>
<feature type="region of interest" description="Disordered" evidence="4">
    <location>
        <begin position="790"/>
        <end position="853"/>
    </location>
</feature>
<dbReference type="InterPro" id="IPR008587">
    <property type="entry name" value="FPP_plant"/>
</dbReference>
<dbReference type="RefSeq" id="XP_016442081.1">
    <property type="nucleotide sequence ID" value="XM_016586595.1"/>
</dbReference>
<name>A0A1S3XQ68_TOBAC</name>
<dbReference type="PANTHER" id="PTHR31580:SF29">
    <property type="entry name" value="FILAMENT-LIKE PLANT PROTEIN ISOFORM X1"/>
    <property type="match status" value="1"/>
</dbReference>
<feature type="coiled-coil region" evidence="3">
    <location>
        <begin position="322"/>
        <end position="403"/>
    </location>
</feature>